<protein>
    <submittedName>
        <fullName evidence="1">Phosphonate C-P lyase system protein PhnG</fullName>
    </submittedName>
</protein>
<evidence type="ECO:0000313" key="2">
    <source>
        <dbReference type="Proteomes" id="UP001316087"/>
    </source>
</evidence>
<organism evidence="1 2">
    <name type="scientific">Solibacillus palustris</name>
    <dbReference type="NCBI Taxonomy" id="2908203"/>
    <lineage>
        <taxon>Bacteria</taxon>
        <taxon>Bacillati</taxon>
        <taxon>Bacillota</taxon>
        <taxon>Bacilli</taxon>
        <taxon>Bacillales</taxon>
        <taxon>Caryophanaceae</taxon>
        <taxon>Solibacillus</taxon>
    </lineage>
</organism>
<dbReference type="Proteomes" id="UP001316087">
    <property type="component" value="Unassembled WGS sequence"/>
</dbReference>
<sequence>MKRAQRTKLLIEVGRQEAQYLAQQIVEQYEVIELQAPKQGLVMIKQRESAQNTLFYIGETLVTETKVKIGNAYGIGIVRENEPELSTALAIIDAAYTGELPETQLWATTFDTLQQRLLEQQQHIKRSIERTKVQFDTMITEQGAK</sequence>
<keyword evidence="2" id="KW-1185">Reference proteome</keyword>
<accession>A0ABS9UDV2</accession>
<keyword evidence="1" id="KW-0456">Lyase</keyword>
<gene>
    <name evidence="1" type="primary">phnG</name>
    <name evidence="1" type="ORF">LZ480_11510</name>
</gene>
<dbReference type="GO" id="GO:0016829">
    <property type="term" value="F:lyase activity"/>
    <property type="evidence" value="ECO:0007669"/>
    <property type="project" value="UniProtKB-KW"/>
</dbReference>
<reference evidence="1 2" key="1">
    <citation type="submission" date="2022-03" db="EMBL/GenBank/DDBJ databases">
        <authorList>
            <person name="Jo J.-H."/>
            <person name="Im W.-T."/>
        </authorList>
    </citation>
    <scope>NUCLEOTIDE SEQUENCE [LARGE SCALE GENOMIC DNA]</scope>
    <source>
        <strain evidence="1 2">MA9</strain>
    </source>
</reference>
<comment type="caution">
    <text evidence="1">The sequence shown here is derived from an EMBL/GenBank/DDBJ whole genome shotgun (WGS) entry which is preliminary data.</text>
</comment>
<name>A0ABS9UDV2_9BACL</name>
<dbReference type="RefSeq" id="WP_241369589.1">
    <property type="nucleotide sequence ID" value="NZ_JAKZFC010000004.1"/>
</dbReference>
<dbReference type="NCBIfam" id="TIGR03293">
    <property type="entry name" value="PhnG_redo"/>
    <property type="match status" value="1"/>
</dbReference>
<dbReference type="EMBL" id="JAKZFC010000004">
    <property type="protein sequence ID" value="MCH7322519.1"/>
    <property type="molecule type" value="Genomic_DNA"/>
</dbReference>
<evidence type="ECO:0000313" key="1">
    <source>
        <dbReference type="EMBL" id="MCH7322519.1"/>
    </source>
</evidence>
<dbReference type="InterPro" id="IPR009609">
    <property type="entry name" value="Phosphonate_metab_PhnG"/>
</dbReference>
<proteinExistence type="predicted"/>
<dbReference type="Pfam" id="PF06754">
    <property type="entry name" value="PhnG"/>
    <property type="match status" value="1"/>
</dbReference>